<evidence type="ECO:0000313" key="2">
    <source>
        <dbReference type="EMBL" id="ARC35673.1"/>
    </source>
</evidence>
<dbReference type="KEGG" id="pye:A6J80_04110"/>
<evidence type="ECO:0000313" key="3">
    <source>
        <dbReference type="Proteomes" id="UP000191257"/>
    </source>
</evidence>
<proteinExistence type="predicted"/>
<dbReference type="EMBL" id="CP020442">
    <property type="protein sequence ID" value="ARC35673.1"/>
    <property type="molecule type" value="Genomic_DNA"/>
</dbReference>
<feature type="transmembrane region" description="Helical" evidence="1">
    <location>
        <begin position="21"/>
        <end position="42"/>
    </location>
</feature>
<keyword evidence="1" id="KW-1133">Transmembrane helix</keyword>
<keyword evidence="1" id="KW-0472">Membrane</keyword>
<dbReference type="STRING" id="147645.A6J80_04110"/>
<accession>A0A1V0GP87</accession>
<gene>
    <name evidence="2" type="ORF">A6J80_04110</name>
</gene>
<reference evidence="2" key="1">
    <citation type="submission" date="2017-12" db="EMBL/GenBank/DDBJ databases">
        <title>FDA dAtabase for Regulatory Grade micrObial Sequences (FDA-ARGOS): Supporting development and validation of Infectious Disease Dx tests.</title>
        <authorList>
            <person name="Campos J."/>
            <person name="Goldberg B."/>
            <person name="Tallon L."/>
            <person name="Sadzewicz L."/>
            <person name="Sengamalay N."/>
            <person name="Ott S."/>
            <person name="Godinez A."/>
            <person name="Nagaraj S."/>
            <person name="Vyas G."/>
            <person name="Aluvathingal J."/>
            <person name="Nadendla S."/>
            <person name="Geyer C."/>
            <person name="Nandy P."/>
            <person name="Hobson J."/>
            <person name="Sichtig H."/>
        </authorList>
    </citation>
    <scope>NUCLEOTIDE SEQUENCE</scope>
    <source>
        <strain evidence="2">FDAARGOS_252</strain>
    </source>
</reference>
<protein>
    <submittedName>
        <fullName evidence="2">Uncharacterized protein</fullName>
    </submittedName>
</protein>
<sequence length="71" mass="7712">MIRRTLSGDWIANREHVGYRIGAACVIVAGLLLAPLPMTMALPTAAFWNIMLTGVTARRMRMVVVVGSRTG</sequence>
<dbReference type="AlphaFoldDB" id="A0A1V0GP87"/>
<evidence type="ECO:0000256" key="1">
    <source>
        <dbReference type="SAM" id="Phobius"/>
    </source>
</evidence>
<dbReference type="RefSeq" id="WP_080620601.1">
    <property type="nucleotide sequence ID" value="NZ_CAWMZI010000001.1"/>
</dbReference>
<name>A0A1V0GP87_9RHOB</name>
<dbReference type="Proteomes" id="UP000191257">
    <property type="component" value="Chromosome"/>
</dbReference>
<keyword evidence="1" id="KW-0812">Transmembrane</keyword>
<keyword evidence="3" id="KW-1185">Reference proteome</keyword>
<organism evidence="2 3">
    <name type="scientific">Paracoccus yeei</name>
    <dbReference type="NCBI Taxonomy" id="147645"/>
    <lineage>
        <taxon>Bacteria</taxon>
        <taxon>Pseudomonadati</taxon>
        <taxon>Pseudomonadota</taxon>
        <taxon>Alphaproteobacteria</taxon>
        <taxon>Rhodobacterales</taxon>
        <taxon>Paracoccaceae</taxon>
        <taxon>Paracoccus</taxon>
    </lineage>
</organism>